<dbReference type="InterPro" id="IPR001401">
    <property type="entry name" value="Dynamin_GTPase"/>
</dbReference>
<dbReference type="GO" id="GO:0005874">
    <property type="term" value="C:microtubule"/>
    <property type="evidence" value="ECO:0007669"/>
    <property type="project" value="TreeGrafter"/>
</dbReference>
<sequence length="735" mass="82500">MTSVREATVTNGATPAPTERLTHQSLEALQSDDARQLMDTVDGLRKAGLGAIIQLPQIVTVGDQSSGKSSTLEAITGIPFPRKENLCTRFATQIVLRRASTESVSVAIIPDNLRPKDEQERLAGLHLTLEDFTKLDELMDQATEAMGLATSDAVADSDERQTLAFARDVLTIEISGPTRPHLTLVDLPGLIHSHNKQQSREDVHFIKQLVHEYMEEKRTIVLAVVSAKNDYANQIVLSAAHDLKADDRTLGIITKVDTLDPGSESERAWINLALNKDVLFGLGWHMLRNRAPSEMSSTLGERDAAEARHFSVGNYRELDRETLGIGALRQRLCKLLHRHLIDELPDLQEELDSKHAETLSQLQQLGAPRSTSKQQRQFLLQLGQKFERIADVAISGYYEGDFFNIDPEKPITDPANINRLRAVVQHANTRFAQQMRQYGAKLRITGSPSTSTADGDEDGPVVEDSAFPDSRSAQKEVTFQEALIWVRNVLERSRGRELAGNFNPLLIGQLFREQSQPWDKLAASHVDRIASYCAIFIARLLRSLTSEDVFKKIMTHLVEPALSRRKKVAHARLQEILEDKQGHPITYNHYYTSTVQAIRSKKIEKKLEKALEGLKVYDDQTTPVAELRTSVRTASIEQDMDIFSAEDALTCQMAFYKDELKYFINCVAKQVIERGLIKGLEEDIVSAVKFGEMDDKQISSLAKEADHVVYEREQLSRMLEMLEEGQEAFRKELGG</sequence>
<dbReference type="InterPro" id="IPR027417">
    <property type="entry name" value="P-loop_NTPase"/>
</dbReference>
<keyword evidence="2" id="KW-0342">GTP-binding</keyword>
<gene>
    <name evidence="5" type="ORF">K461DRAFT_246151</name>
</gene>
<dbReference type="AlphaFoldDB" id="A0A9P4MD19"/>
<dbReference type="CDD" id="cd08771">
    <property type="entry name" value="DLP_1"/>
    <property type="match status" value="1"/>
</dbReference>
<keyword evidence="6" id="KW-1185">Reference proteome</keyword>
<keyword evidence="1" id="KW-0547">Nucleotide-binding</keyword>
<accession>A0A9P4MD19</accession>
<dbReference type="Proteomes" id="UP000799439">
    <property type="component" value="Unassembled WGS sequence"/>
</dbReference>
<dbReference type="Pfam" id="PF00350">
    <property type="entry name" value="Dynamin_N"/>
    <property type="match status" value="1"/>
</dbReference>
<organism evidence="5 6">
    <name type="scientific">Myriangium duriaei CBS 260.36</name>
    <dbReference type="NCBI Taxonomy" id="1168546"/>
    <lineage>
        <taxon>Eukaryota</taxon>
        <taxon>Fungi</taxon>
        <taxon>Dikarya</taxon>
        <taxon>Ascomycota</taxon>
        <taxon>Pezizomycotina</taxon>
        <taxon>Dothideomycetes</taxon>
        <taxon>Dothideomycetidae</taxon>
        <taxon>Myriangiales</taxon>
        <taxon>Myriangiaceae</taxon>
        <taxon>Myriangium</taxon>
    </lineage>
</organism>
<dbReference type="InterPro" id="IPR045063">
    <property type="entry name" value="Dynamin_N"/>
</dbReference>
<dbReference type="GO" id="GO:0005525">
    <property type="term" value="F:GTP binding"/>
    <property type="evidence" value="ECO:0007669"/>
    <property type="project" value="InterPro"/>
</dbReference>
<dbReference type="PROSITE" id="PS51718">
    <property type="entry name" value="G_DYNAMIN_2"/>
    <property type="match status" value="1"/>
</dbReference>
<name>A0A9P4MD19_9PEZI</name>
<dbReference type="GO" id="GO:0048312">
    <property type="term" value="P:intracellular distribution of mitochondria"/>
    <property type="evidence" value="ECO:0007669"/>
    <property type="project" value="TreeGrafter"/>
</dbReference>
<protein>
    <submittedName>
        <fullName evidence="5">Dynamin family protein-like protein</fullName>
    </submittedName>
</protein>
<dbReference type="PROSITE" id="PS51388">
    <property type="entry name" value="GED"/>
    <property type="match status" value="1"/>
</dbReference>
<dbReference type="GO" id="GO:0005739">
    <property type="term" value="C:mitochondrion"/>
    <property type="evidence" value="ECO:0007669"/>
    <property type="project" value="TreeGrafter"/>
</dbReference>
<dbReference type="SUPFAM" id="SSF52540">
    <property type="entry name" value="P-loop containing nucleoside triphosphate hydrolases"/>
    <property type="match status" value="1"/>
</dbReference>
<proteinExistence type="predicted"/>
<dbReference type="PANTHER" id="PTHR11566">
    <property type="entry name" value="DYNAMIN"/>
    <property type="match status" value="1"/>
</dbReference>
<dbReference type="Pfam" id="PF01031">
    <property type="entry name" value="Dynamin_M"/>
    <property type="match status" value="1"/>
</dbReference>
<dbReference type="InterPro" id="IPR000375">
    <property type="entry name" value="Dynamin_stalk"/>
</dbReference>
<dbReference type="PANTHER" id="PTHR11566:SF66">
    <property type="entry name" value="INTERFERON-INDUCED GTP-BINDING PROTEIN MX"/>
    <property type="match status" value="1"/>
</dbReference>
<dbReference type="InterPro" id="IPR020850">
    <property type="entry name" value="GED_dom"/>
</dbReference>
<dbReference type="GO" id="GO:0000266">
    <property type="term" value="P:mitochondrial fission"/>
    <property type="evidence" value="ECO:0007669"/>
    <property type="project" value="TreeGrafter"/>
</dbReference>
<dbReference type="GO" id="GO:0008017">
    <property type="term" value="F:microtubule binding"/>
    <property type="evidence" value="ECO:0007669"/>
    <property type="project" value="TreeGrafter"/>
</dbReference>
<dbReference type="Gene3D" id="3.40.50.300">
    <property type="entry name" value="P-loop containing nucleotide triphosphate hydrolases"/>
    <property type="match status" value="1"/>
</dbReference>
<evidence type="ECO:0000259" key="3">
    <source>
        <dbReference type="PROSITE" id="PS51388"/>
    </source>
</evidence>
<reference evidence="5" key="1">
    <citation type="journal article" date="2020" name="Stud. Mycol.">
        <title>101 Dothideomycetes genomes: a test case for predicting lifestyles and emergence of pathogens.</title>
        <authorList>
            <person name="Haridas S."/>
            <person name="Albert R."/>
            <person name="Binder M."/>
            <person name="Bloem J."/>
            <person name="Labutti K."/>
            <person name="Salamov A."/>
            <person name="Andreopoulos B."/>
            <person name="Baker S."/>
            <person name="Barry K."/>
            <person name="Bills G."/>
            <person name="Bluhm B."/>
            <person name="Cannon C."/>
            <person name="Castanera R."/>
            <person name="Culley D."/>
            <person name="Daum C."/>
            <person name="Ezra D."/>
            <person name="Gonzalez J."/>
            <person name="Henrissat B."/>
            <person name="Kuo A."/>
            <person name="Liang C."/>
            <person name="Lipzen A."/>
            <person name="Lutzoni F."/>
            <person name="Magnuson J."/>
            <person name="Mondo S."/>
            <person name="Nolan M."/>
            <person name="Ohm R."/>
            <person name="Pangilinan J."/>
            <person name="Park H.-J."/>
            <person name="Ramirez L."/>
            <person name="Alfaro M."/>
            <person name="Sun H."/>
            <person name="Tritt A."/>
            <person name="Yoshinaga Y."/>
            <person name="Zwiers L.-H."/>
            <person name="Turgeon B."/>
            <person name="Goodwin S."/>
            <person name="Spatafora J."/>
            <person name="Crous P."/>
            <person name="Grigoriev I."/>
        </authorList>
    </citation>
    <scope>NUCLEOTIDE SEQUENCE</scope>
    <source>
        <strain evidence="5">CBS 260.36</strain>
    </source>
</reference>
<evidence type="ECO:0000313" key="5">
    <source>
        <dbReference type="EMBL" id="KAF2149400.1"/>
    </source>
</evidence>
<dbReference type="InterPro" id="IPR022812">
    <property type="entry name" value="Dynamin"/>
</dbReference>
<dbReference type="InterPro" id="IPR030381">
    <property type="entry name" value="G_DYNAMIN_dom"/>
</dbReference>
<evidence type="ECO:0000313" key="6">
    <source>
        <dbReference type="Proteomes" id="UP000799439"/>
    </source>
</evidence>
<dbReference type="EMBL" id="ML996091">
    <property type="protein sequence ID" value="KAF2149400.1"/>
    <property type="molecule type" value="Genomic_DNA"/>
</dbReference>
<evidence type="ECO:0000256" key="2">
    <source>
        <dbReference type="ARBA" id="ARBA00023134"/>
    </source>
</evidence>
<dbReference type="GO" id="GO:0016020">
    <property type="term" value="C:membrane"/>
    <property type="evidence" value="ECO:0007669"/>
    <property type="project" value="TreeGrafter"/>
</dbReference>
<dbReference type="GO" id="GO:0003924">
    <property type="term" value="F:GTPase activity"/>
    <property type="evidence" value="ECO:0007669"/>
    <property type="project" value="InterPro"/>
</dbReference>
<feature type="domain" description="GED" evidence="3">
    <location>
        <begin position="645"/>
        <end position="735"/>
    </location>
</feature>
<dbReference type="GO" id="GO:0016559">
    <property type="term" value="P:peroxisome fission"/>
    <property type="evidence" value="ECO:0007669"/>
    <property type="project" value="TreeGrafter"/>
</dbReference>
<feature type="non-terminal residue" evidence="5">
    <location>
        <position position="735"/>
    </location>
</feature>
<comment type="caution">
    <text evidence="5">The sequence shown here is derived from an EMBL/GenBank/DDBJ whole genome shotgun (WGS) entry which is preliminary data.</text>
</comment>
<dbReference type="OrthoDB" id="415706at2759"/>
<dbReference type="SMART" id="SM00053">
    <property type="entry name" value="DYNc"/>
    <property type="match status" value="1"/>
</dbReference>
<dbReference type="FunFam" id="3.40.50.300:FF:001425">
    <property type="entry name" value="Dynamin GTPase, putative"/>
    <property type="match status" value="1"/>
</dbReference>
<dbReference type="GO" id="GO:0006897">
    <property type="term" value="P:endocytosis"/>
    <property type="evidence" value="ECO:0007669"/>
    <property type="project" value="TreeGrafter"/>
</dbReference>
<dbReference type="PRINTS" id="PR00195">
    <property type="entry name" value="DYNAMIN"/>
</dbReference>
<feature type="domain" description="Dynamin-type G" evidence="4">
    <location>
        <begin position="52"/>
        <end position="345"/>
    </location>
</feature>
<evidence type="ECO:0000256" key="1">
    <source>
        <dbReference type="ARBA" id="ARBA00022741"/>
    </source>
</evidence>
<evidence type="ECO:0000259" key="4">
    <source>
        <dbReference type="PROSITE" id="PS51718"/>
    </source>
</evidence>